<dbReference type="Gene3D" id="3.30.390.30">
    <property type="match status" value="1"/>
</dbReference>
<reference evidence="8" key="1">
    <citation type="submission" date="2015-09" db="EMBL/GenBank/DDBJ databases">
        <authorList>
            <person name="Shao Z."/>
            <person name="Wang L."/>
        </authorList>
    </citation>
    <scope>NUCLEOTIDE SEQUENCE [LARGE SCALE GENOMIC DNA]</scope>
    <source>
        <strain evidence="8">F13-1</strain>
    </source>
</reference>
<feature type="domain" description="Reductase C-terminal" evidence="6">
    <location>
        <begin position="314"/>
        <end position="402"/>
    </location>
</feature>
<dbReference type="SUPFAM" id="SSF55424">
    <property type="entry name" value="FAD/NAD-linked reductases, dimerisation (C-terminal) domain"/>
    <property type="match status" value="1"/>
</dbReference>
<dbReference type="PRINTS" id="PR00368">
    <property type="entry name" value="FADPNR"/>
</dbReference>
<dbReference type="RefSeq" id="WP_096780332.1">
    <property type="nucleotide sequence ID" value="NZ_CP012621.1"/>
</dbReference>
<keyword evidence="3" id="KW-0274">FAD</keyword>
<evidence type="ECO:0000313" key="8">
    <source>
        <dbReference type="Proteomes" id="UP000217763"/>
    </source>
</evidence>
<comment type="cofactor">
    <cofactor evidence="1">
        <name>FAD</name>
        <dbReference type="ChEBI" id="CHEBI:57692"/>
    </cofactor>
</comment>
<dbReference type="InterPro" id="IPR050446">
    <property type="entry name" value="FAD-oxidoreductase/Apoptosis"/>
</dbReference>
<accession>A0A291HUE1</accession>
<proteinExistence type="predicted"/>
<dbReference type="Pfam" id="PF14759">
    <property type="entry name" value="Reductase_C"/>
    <property type="match status" value="1"/>
</dbReference>
<keyword evidence="4" id="KW-0560">Oxidoreductase</keyword>
<dbReference type="GO" id="GO:0005737">
    <property type="term" value="C:cytoplasm"/>
    <property type="evidence" value="ECO:0007669"/>
    <property type="project" value="TreeGrafter"/>
</dbReference>
<evidence type="ECO:0000256" key="2">
    <source>
        <dbReference type="ARBA" id="ARBA00022630"/>
    </source>
</evidence>
<keyword evidence="8" id="KW-1185">Reference proteome</keyword>
<dbReference type="Proteomes" id="UP000217763">
    <property type="component" value="Chromosome"/>
</dbReference>
<organism evidence="7 8">
    <name type="scientific">Zobellella denitrificans</name>
    <dbReference type="NCBI Taxonomy" id="347534"/>
    <lineage>
        <taxon>Bacteria</taxon>
        <taxon>Pseudomonadati</taxon>
        <taxon>Pseudomonadota</taxon>
        <taxon>Gammaproteobacteria</taxon>
        <taxon>Aeromonadales</taxon>
        <taxon>Aeromonadaceae</taxon>
        <taxon>Zobellella</taxon>
    </lineage>
</organism>
<dbReference type="PANTHER" id="PTHR43557">
    <property type="entry name" value="APOPTOSIS-INDUCING FACTOR 1"/>
    <property type="match status" value="1"/>
</dbReference>
<dbReference type="InterPro" id="IPR036188">
    <property type="entry name" value="FAD/NAD-bd_sf"/>
</dbReference>
<sequence>MDERIIIIGAGEAGIRAALTLRQQGCRTPITLFGDEPHAPYERPPLSKAGGGEPVAIGDLVAMERVELRLGERVEHIDRAHRQLVTQHGERLPYRQLLLATGARARRLVLPGLAADAALTLRTLDDARRIFARVAPGKRVVIVGGGFVGLELAAALIGKGARVSLLESQPRLLQRAVPAELARIVEEEHRARGVALYLGVGIARAEPRGEGARLTLNDGRELEAELLVAGIGSEPNTQLAAGAGLALDNGIAVDAELRTSDPVIFAAGDCCSFPHALYRQQRLRLESWRCAREQGETAALNMLGGRHAYAPAPWFWSDQFDLGLQIVGLPHLADRTLCRELGERARLLFHLDRDGRLLAASGIGPGNTVAKDIKLAERLINLGASPDPALLADPGVRLKQLLSAATGEAA</sequence>
<evidence type="ECO:0000256" key="1">
    <source>
        <dbReference type="ARBA" id="ARBA00001974"/>
    </source>
</evidence>
<dbReference type="InterPro" id="IPR028202">
    <property type="entry name" value="Reductase_C"/>
</dbReference>
<keyword evidence="2" id="KW-0285">Flavoprotein</keyword>
<evidence type="ECO:0000256" key="3">
    <source>
        <dbReference type="ARBA" id="ARBA00022827"/>
    </source>
</evidence>
<dbReference type="Gene3D" id="3.50.50.60">
    <property type="entry name" value="FAD/NAD(P)-binding domain"/>
    <property type="match status" value="2"/>
</dbReference>
<dbReference type="SUPFAM" id="SSF51905">
    <property type="entry name" value="FAD/NAD(P)-binding domain"/>
    <property type="match status" value="1"/>
</dbReference>
<evidence type="ECO:0000256" key="4">
    <source>
        <dbReference type="ARBA" id="ARBA00023002"/>
    </source>
</evidence>
<gene>
    <name evidence="7" type="ORF">AN401_07875</name>
</gene>
<dbReference type="EMBL" id="CP012621">
    <property type="protein sequence ID" value="ATG75846.1"/>
    <property type="molecule type" value="Genomic_DNA"/>
</dbReference>
<evidence type="ECO:0000313" key="7">
    <source>
        <dbReference type="EMBL" id="ATG75846.1"/>
    </source>
</evidence>
<dbReference type="AlphaFoldDB" id="A0A291HUE1"/>
<dbReference type="KEGG" id="zdf:AN401_07875"/>
<dbReference type="PANTHER" id="PTHR43557:SF2">
    <property type="entry name" value="RIESKE DOMAIN-CONTAINING PROTEIN-RELATED"/>
    <property type="match status" value="1"/>
</dbReference>
<dbReference type="InterPro" id="IPR016156">
    <property type="entry name" value="FAD/NAD-linked_Rdtase_dimer_sf"/>
</dbReference>
<dbReference type="GO" id="GO:0016651">
    <property type="term" value="F:oxidoreductase activity, acting on NAD(P)H"/>
    <property type="evidence" value="ECO:0007669"/>
    <property type="project" value="TreeGrafter"/>
</dbReference>
<dbReference type="Pfam" id="PF07992">
    <property type="entry name" value="Pyr_redox_2"/>
    <property type="match status" value="1"/>
</dbReference>
<dbReference type="InterPro" id="IPR023753">
    <property type="entry name" value="FAD/NAD-binding_dom"/>
</dbReference>
<evidence type="ECO:0000259" key="6">
    <source>
        <dbReference type="Pfam" id="PF14759"/>
    </source>
</evidence>
<dbReference type="PRINTS" id="PR00469">
    <property type="entry name" value="PNDRDTASEII"/>
</dbReference>
<evidence type="ECO:0000259" key="5">
    <source>
        <dbReference type="Pfam" id="PF07992"/>
    </source>
</evidence>
<protein>
    <submittedName>
        <fullName evidence="7">Ferredoxin reductase</fullName>
    </submittedName>
</protein>
<name>A0A291HUE1_9GAMM</name>
<feature type="domain" description="FAD/NAD(P)-binding" evidence="5">
    <location>
        <begin position="4"/>
        <end position="295"/>
    </location>
</feature>